<reference evidence="1 2" key="1">
    <citation type="journal article" date="2016" name="Nat. Commun.">
        <title>Thousands of microbial genomes shed light on interconnected biogeochemical processes in an aquifer system.</title>
        <authorList>
            <person name="Anantharaman K."/>
            <person name="Brown C.T."/>
            <person name="Hug L.A."/>
            <person name="Sharon I."/>
            <person name="Castelle C.J."/>
            <person name="Probst A.J."/>
            <person name="Thomas B.C."/>
            <person name="Singh A."/>
            <person name="Wilkins M.J."/>
            <person name="Karaoz U."/>
            <person name="Brodie E.L."/>
            <person name="Williams K.H."/>
            <person name="Hubbard S.S."/>
            <person name="Banfield J.F."/>
        </authorList>
    </citation>
    <scope>NUCLEOTIDE SEQUENCE [LARGE SCALE GENOMIC DNA]</scope>
</reference>
<evidence type="ECO:0000313" key="1">
    <source>
        <dbReference type="EMBL" id="OGG67704.1"/>
    </source>
</evidence>
<dbReference type="Proteomes" id="UP000177107">
    <property type="component" value="Unassembled WGS sequence"/>
</dbReference>
<dbReference type="AlphaFoldDB" id="A0A1F6E1X5"/>
<gene>
    <name evidence="1" type="ORF">A3C95_01120</name>
</gene>
<sequence>MSLSNAQEGPRDRRSALVKTNKPLYQQLLSGSEELDRMRNETDAVVRMILGMIADQQDSHYGGTCILGSSNKFPLWQLRRTHKRYDVRCVKCVNEPELNTIGIAYTTDPTWTDYQFDIFGQVSRAVPMGISGIKPAYENLEEFVKAMIEMFHILSKRLKLILEVA</sequence>
<comment type="caution">
    <text evidence="1">The sequence shown here is derived from an EMBL/GenBank/DDBJ whole genome shotgun (WGS) entry which is preliminary data.</text>
</comment>
<protein>
    <submittedName>
        <fullName evidence="1">Uncharacterized protein</fullName>
    </submittedName>
</protein>
<name>A0A1F6E1X5_9BACT</name>
<evidence type="ECO:0000313" key="2">
    <source>
        <dbReference type="Proteomes" id="UP000177107"/>
    </source>
</evidence>
<dbReference type="EMBL" id="MFLM01000029">
    <property type="protein sequence ID" value="OGG67704.1"/>
    <property type="molecule type" value="Genomic_DNA"/>
</dbReference>
<proteinExistence type="predicted"/>
<accession>A0A1F6E1X5</accession>
<organism evidence="1 2">
    <name type="scientific">Candidatus Kaiserbacteria bacterium RIFCSPHIGHO2_02_FULL_56_30</name>
    <dbReference type="NCBI Taxonomy" id="1798499"/>
    <lineage>
        <taxon>Bacteria</taxon>
        <taxon>Candidatus Kaiseribacteriota</taxon>
    </lineage>
</organism>